<dbReference type="EMBL" id="MU853332">
    <property type="protein sequence ID" value="KAK4117835.1"/>
    <property type="molecule type" value="Genomic_DNA"/>
</dbReference>
<keyword evidence="3" id="KW-1185">Reference proteome</keyword>
<dbReference type="GeneID" id="89934581"/>
<organism evidence="2 3">
    <name type="scientific">Canariomyces notabilis</name>
    <dbReference type="NCBI Taxonomy" id="2074819"/>
    <lineage>
        <taxon>Eukaryota</taxon>
        <taxon>Fungi</taxon>
        <taxon>Dikarya</taxon>
        <taxon>Ascomycota</taxon>
        <taxon>Pezizomycotina</taxon>
        <taxon>Sordariomycetes</taxon>
        <taxon>Sordariomycetidae</taxon>
        <taxon>Sordariales</taxon>
        <taxon>Chaetomiaceae</taxon>
        <taxon>Canariomyces</taxon>
    </lineage>
</organism>
<reference evidence="2" key="2">
    <citation type="submission" date="2023-05" db="EMBL/GenBank/DDBJ databases">
        <authorList>
            <consortium name="Lawrence Berkeley National Laboratory"/>
            <person name="Steindorff A."/>
            <person name="Hensen N."/>
            <person name="Bonometti L."/>
            <person name="Westerberg I."/>
            <person name="Brannstrom I.O."/>
            <person name="Guillou S."/>
            <person name="Cros-Aarteil S."/>
            <person name="Calhoun S."/>
            <person name="Haridas S."/>
            <person name="Kuo A."/>
            <person name="Mondo S."/>
            <person name="Pangilinan J."/>
            <person name="Riley R."/>
            <person name="Labutti K."/>
            <person name="Andreopoulos B."/>
            <person name="Lipzen A."/>
            <person name="Chen C."/>
            <person name="Yanf M."/>
            <person name="Daum C."/>
            <person name="Ng V."/>
            <person name="Clum A."/>
            <person name="Ohm R."/>
            <person name="Martin F."/>
            <person name="Silar P."/>
            <person name="Natvig D."/>
            <person name="Lalanne C."/>
            <person name="Gautier V."/>
            <person name="Ament-Velasquez S.L."/>
            <person name="Kruys A."/>
            <person name="Hutchinson M.I."/>
            <person name="Powell A.J."/>
            <person name="Barry K."/>
            <person name="Miller A.N."/>
            <person name="Grigoriev I.V."/>
            <person name="Debuchy R."/>
            <person name="Gladieux P."/>
            <person name="Thoren M.H."/>
            <person name="Johannesson H."/>
        </authorList>
    </citation>
    <scope>NUCLEOTIDE SEQUENCE</scope>
    <source>
        <strain evidence="2">CBS 508.74</strain>
    </source>
</reference>
<dbReference type="AlphaFoldDB" id="A0AAN6TPM0"/>
<dbReference type="Proteomes" id="UP001302812">
    <property type="component" value="Unassembled WGS sequence"/>
</dbReference>
<accession>A0AAN6TPM0</accession>
<feature type="compositionally biased region" description="Basic and acidic residues" evidence="1">
    <location>
        <begin position="46"/>
        <end position="55"/>
    </location>
</feature>
<name>A0AAN6TPM0_9PEZI</name>
<dbReference type="RefSeq" id="XP_064675405.1">
    <property type="nucleotide sequence ID" value="XM_064810456.1"/>
</dbReference>
<evidence type="ECO:0000313" key="3">
    <source>
        <dbReference type="Proteomes" id="UP001302812"/>
    </source>
</evidence>
<comment type="caution">
    <text evidence="2">The sequence shown here is derived from an EMBL/GenBank/DDBJ whole genome shotgun (WGS) entry which is preliminary data.</text>
</comment>
<reference evidence="2" key="1">
    <citation type="journal article" date="2023" name="Mol. Phylogenet. Evol.">
        <title>Genome-scale phylogeny and comparative genomics of the fungal order Sordariales.</title>
        <authorList>
            <person name="Hensen N."/>
            <person name="Bonometti L."/>
            <person name="Westerberg I."/>
            <person name="Brannstrom I.O."/>
            <person name="Guillou S."/>
            <person name="Cros-Aarteil S."/>
            <person name="Calhoun S."/>
            <person name="Haridas S."/>
            <person name="Kuo A."/>
            <person name="Mondo S."/>
            <person name="Pangilinan J."/>
            <person name="Riley R."/>
            <person name="LaButti K."/>
            <person name="Andreopoulos B."/>
            <person name="Lipzen A."/>
            <person name="Chen C."/>
            <person name="Yan M."/>
            <person name="Daum C."/>
            <person name="Ng V."/>
            <person name="Clum A."/>
            <person name="Steindorff A."/>
            <person name="Ohm R.A."/>
            <person name="Martin F."/>
            <person name="Silar P."/>
            <person name="Natvig D.O."/>
            <person name="Lalanne C."/>
            <person name="Gautier V."/>
            <person name="Ament-Velasquez S.L."/>
            <person name="Kruys A."/>
            <person name="Hutchinson M.I."/>
            <person name="Powell A.J."/>
            <person name="Barry K."/>
            <person name="Miller A.N."/>
            <person name="Grigoriev I.V."/>
            <person name="Debuchy R."/>
            <person name="Gladieux P."/>
            <person name="Hiltunen Thoren M."/>
            <person name="Johannesson H."/>
        </authorList>
    </citation>
    <scope>NUCLEOTIDE SEQUENCE</scope>
    <source>
        <strain evidence="2">CBS 508.74</strain>
    </source>
</reference>
<proteinExistence type="predicted"/>
<feature type="region of interest" description="Disordered" evidence="1">
    <location>
        <begin position="46"/>
        <end position="73"/>
    </location>
</feature>
<protein>
    <submittedName>
        <fullName evidence="2">Uncharacterized protein</fullName>
    </submittedName>
</protein>
<gene>
    <name evidence="2" type="ORF">N656DRAFT_65803</name>
</gene>
<evidence type="ECO:0000313" key="2">
    <source>
        <dbReference type="EMBL" id="KAK4117835.1"/>
    </source>
</evidence>
<sequence length="156" mass="17617">MVSACNLQGQERRFDSSNGNAGIWRGFCSYALSRPHHAQRCGDVRGEEVTRERQMPDPVLYPGSRPNGLARSNRQGVQRGSYCTEVFIDCIHVPVSFWRQGASPTERSAGRSAETDSKLRPLLLSCQACDNDWHLGLPARRKNNQNSHARRPILYY</sequence>
<evidence type="ECO:0000256" key="1">
    <source>
        <dbReference type="SAM" id="MobiDB-lite"/>
    </source>
</evidence>